<feature type="domain" description="DNA2/NAM7 helicase-like C-terminal" evidence="7">
    <location>
        <begin position="271"/>
        <end position="478"/>
    </location>
</feature>
<evidence type="ECO:0000256" key="1">
    <source>
        <dbReference type="ARBA" id="ARBA00007913"/>
    </source>
</evidence>
<dbReference type="Gene3D" id="3.40.50.300">
    <property type="entry name" value="P-loop containing nucleotide triphosphate hydrolases"/>
    <property type="match status" value="2"/>
</dbReference>
<name>A0A3M6TAW5_POCDA</name>
<keyword evidence="4" id="KW-0347">Helicase</keyword>
<dbReference type="GO" id="GO:0043139">
    <property type="term" value="F:5'-3' DNA helicase activity"/>
    <property type="evidence" value="ECO:0007669"/>
    <property type="project" value="TreeGrafter"/>
</dbReference>
<dbReference type="SUPFAM" id="SSF52540">
    <property type="entry name" value="P-loop containing nucleoside triphosphate hydrolases"/>
    <property type="match status" value="1"/>
</dbReference>
<dbReference type="InterPro" id="IPR027417">
    <property type="entry name" value="P-loop_NTPase"/>
</dbReference>
<reference evidence="8 9" key="1">
    <citation type="journal article" date="2018" name="Sci. Rep.">
        <title>Comparative analysis of the Pocillopora damicornis genome highlights role of immune system in coral evolution.</title>
        <authorList>
            <person name="Cunning R."/>
            <person name="Bay R.A."/>
            <person name="Gillette P."/>
            <person name="Baker A.C."/>
            <person name="Traylor-Knowles N."/>
        </authorList>
    </citation>
    <scope>NUCLEOTIDE SEQUENCE [LARGE SCALE GENOMIC DNA]</scope>
    <source>
        <strain evidence="8">RSMAS</strain>
        <tissue evidence="8">Whole animal</tissue>
    </source>
</reference>
<keyword evidence="9" id="KW-1185">Reference proteome</keyword>
<comment type="caution">
    <text evidence="8">The sequence shown here is derived from an EMBL/GenBank/DDBJ whole genome shotgun (WGS) entry which is preliminary data.</text>
</comment>
<dbReference type="AlphaFoldDB" id="A0A3M6TAW5"/>
<evidence type="ECO:0000259" key="6">
    <source>
        <dbReference type="Pfam" id="PF13086"/>
    </source>
</evidence>
<protein>
    <recommendedName>
        <fullName evidence="10">DNA2/NAM7 helicase-like C-terminal domain-containing protein</fullName>
    </recommendedName>
</protein>
<comment type="similarity">
    <text evidence="1">Belongs to the DNA2/NAM7 helicase family.</text>
</comment>
<dbReference type="EMBL" id="RCHS01004001">
    <property type="protein sequence ID" value="RMX38428.1"/>
    <property type="molecule type" value="Genomic_DNA"/>
</dbReference>
<organism evidence="8 9">
    <name type="scientific">Pocillopora damicornis</name>
    <name type="common">Cauliflower coral</name>
    <name type="synonym">Millepora damicornis</name>
    <dbReference type="NCBI Taxonomy" id="46731"/>
    <lineage>
        <taxon>Eukaryota</taxon>
        <taxon>Metazoa</taxon>
        <taxon>Cnidaria</taxon>
        <taxon>Anthozoa</taxon>
        <taxon>Hexacorallia</taxon>
        <taxon>Scleractinia</taxon>
        <taxon>Astrocoeniina</taxon>
        <taxon>Pocilloporidae</taxon>
        <taxon>Pocillopora</taxon>
    </lineage>
</organism>
<dbReference type="CDD" id="cd18808">
    <property type="entry name" value="SF1_C_Upf1"/>
    <property type="match status" value="1"/>
</dbReference>
<feature type="domain" description="DNA2/NAM7 helicase helicase" evidence="6">
    <location>
        <begin position="26"/>
        <end position="261"/>
    </location>
</feature>
<dbReference type="InterPro" id="IPR041679">
    <property type="entry name" value="DNA2/NAM7-like_C"/>
</dbReference>
<proteinExistence type="inferred from homology"/>
<dbReference type="Pfam" id="PF13087">
    <property type="entry name" value="AAA_12"/>
    <property type="match status" value="1"/>
</dbReference>
<sequence length="508" mass="57530">NDSLSVTTHLQVQVTYKRPKKSFFSGTGKTVTGVHIAYWFAEQNKTKKSLKLLKKETSETECDGAHKSPPQVIYCGPSNKSVDVVTELLLKMPDLKVLRVYSDQIEQKEFPIPNKLKPARTTRSDDELKISSDQIRSVSLHHVIRGPECPHSEELRKYEEGFAQCKAMKETIGQKEVADYRKVIGLAEKWALQESGVQIILCTCAASGSPRIVSSCDNIQQCIVDECGMCMEPESLVPITCSGAKQVVLIGDHKQLQPVIQDHVAKTLGLSVSMFERHSKRATMLELQYRMHDGICEFPSRQFYDGKLRTADVVKSRAPSPISFWPAQRKLPIVFCHVEGQEESAAIATSESNEESKRNMKEVHKAVQIAKHLVNRYVAHVQKSDVVILSPYREQRSKITELLKGAYEDIKVTTITKSQGSEWDYVIISLVRSVNRDEIDPEPSLSWLREHLGFLTDEHQMNVGLTRARRGLCIIGNRYLLELDPAWKSLIEHYEKNGCLVNEDWPRS</sequence>
<dbReference type="InterPro" id="IPR041677">
    <property type="entry name" value="DNA2/NAM7_AAA_11"/>
</dbReference>
<evidence type="ECO:0000256" key="4">
    <source>
        <dbReference type="ARBA" id="ARBA00022806"/>
    </source>
</evidence>
<keyword evidence="2" id="KW-0547">Nucleotide-binding</keyword>
<evidence type="ECO:0000313" key="9">
    <source>
        <dbReference type="Proteomes" id="UP000275408"/>
    </source>
</evidence>
<gene>
    <name evidence="8" type="ORF">pdam_00016291</name>
</gene>
<dbReference type="PANTHER" id="PTHR43788:SF16">
    <property type="entry name" value="HELICASE WITH ZINC FINGER 2"/>
    <property type="match status" value="1"/>
</dbReference>
<evidence type="ECO:0000256" key="2">
    <source>
        <dbReference type="ARBA" id="ARBA00022741"/>
    </source>
</evidence>
<evidence type="ECO:0000313" key="8">
    <source>
        <dbReference type="EMBL" id="RMX38428.1"/>
    </source>
</evidence>
<keyword evidence="5" id="KW-0067">ATP-binding</keyword>
<dbReference type="InterPro" id="IPR050534">
    <property type="entry name" value="Coronavir_polyprotein_1ab"/>
</dbReference>
<dbReference type="PANTHER" id="PTHR43788">
    <property type="entry name" value="DNA2/NAM7 HELICASE FAMILY MEMBER"/>
    <property type="match status" value="1"/>
</dbReference>
<dbReference type="Pfam" id="PF13086">
    <property type="entry name" value="AAA_11"/>
    <property type="match status" value="1"/>
</dbReference>
<evidence type="ECO:0008006" key="10">
    <source>
        <dbReference type="Google" id="ProtNLM"/>
    </source>
</evidence>
<keyword evidence="3" id="KW-0378">Hydrolase</keyword>
<dbReference type="FunFam" id="3.40.50.300:FF:001313">
    <property type="entry name" value="Helicase with zinc finger domain 2"/>
    <property type="match status" value="1"/>
</dbReference>
<evidence type="ECO:0000256" key="5">
    <source>
        <dbReference type="ARBA" id="ARBA00022840"/>
    </source>
</evidence>
<dbReference type="InterPro" id="IPR047187">
    <property type="entry name" value="SF1_C_Upf1"/>
</dbReference>
<dbReference type="STRING" id="46731.A0A3M6TAW5"/>
<evidence type="ECO:0000256" key="3">
    <source>
        <dbReference type="ARBA" id="ARBA00022801"/>
    </source>
</evidence>
<dbReference type="GO" id="GO:0016787">
    <property type="term" value="F:hydrolase activity"/>
    <property type="evidence" value="ECO:0007669"/>
    <property type="project" value="UniProtKB-KW"/>
</dbReference>
<accession>A0A3M6TAW5</accession>
<feature type="non-terminal residue" evidence="8">
    <location>
        <position position="1"/>
    </location>
</feature>
<evidence type="ECO:0000259" key="7">
    <source>
        <dbReference type="Pfam" id="PF13087"/>
    </source>
</evidence>
<dbReference type="OrthoDB" id="2285229at2759"/>
<dbReference type="Proteomes" id="UP000275408">
    <property type="component" value="Unassembled WGS sequence"/>
</dbReference>
<dbReference type="GO" id="GO:0005524">
    <property type="term" value="F:ATP binding"/>
    <property type="evidence" value="ECO:0007669"/>
    <property type="project" value="UniProtKB-KW"/>
</dbReference>